<accession>A0A2H5MV39</accession>
<dbReference type="AlphaFoldDB" id="A0A2H5MV39"/>
<keyword evidence="2" id="KW-1185">Reference proteome</keyword>
<evidence type="ECO:0000313" key="1">
    <source>
        <dbReference type="EMBL" id="GAY31856.1"/>
    </source>
</evidence>
<dbReference type="Proteomes" id="UP000236630">
    <property type="component" value="Unassembled WGS sequence"/>
</dbReference>
<protein>
    <submittedName>
        <fullName evidence="1">Uncharacterized protein</fullName>
    </submittedName>
</protein>
<evidence type="ECO:0000313" key="2">
    <source>
        <dbReference type="Proteomes" id="UP000236630"/>
    </source>
</evidence>
<comment type="caution">
    <text evidence="1">The sequence shown here is derived from an EMBL/GenBank/DDBJ whole genome shotgun (WGS) entry which is preliminary data.</text>
</comment>
<proteinExistence type="predicted"/>
<organism evidence="1 2">
    <name type="scientific">Citrus unshiu</name>
    <name type="common">Satsuma mandarin</name>
    <name type="synonym">Citrus nobilis var. unshiu</name>
    <dbReference type="NCBI Taxonomy" id="55188"/>
    <lineage>
        <taxon>Eukaryota</taxon>
        <taxon>Viridiplantae</taxon>
        <taxon>Streptophyta</taxon>
        <taxon>Embryophyta</taxon>
        <taxon>Tracheophyta</taxon>
        <taxon>Spermatophyta</taxon>
        <taxon>Magnoliopsida</taxon>
        <taxon>eudicotyledons</taxon>
        <taxon>Gunneridae</taxon>
        <taxon>Pentapetalae</taxon>
        <taxon>rosids</taxon>
        <taxon>malvids</taxon>
        <taxon>Sapindales</taxon>
        <taxon>Rutaceae</taxon>
        <taxon>Aurantioideae</taxon>
        <taxon>Citrus</taxon>
    </lineage>
</organism>
<sequence length="113" mass="13302">MELLPLCCCVQVQLLDFEEESDGQVLKSYRAKHMWSDHMLPWRKEFGIDTIIQCYWYGNDGDGDDQMLVKACSFCCNCIGLGLGNCQNFRKKMEFLKPNLRRYLTFPTWSERT</sequence>
<reference evidence="1 2" key="1">
    <citation type="journal article" date="2017" name="Front. Genet.">
        <title>Draft sequencing of the heterozygous diploid genome of Satsuma (Citrus unshiu Marc.) using a hybrid assembly approach.</title>
        <authorList>
            <person name="Shimizu T."/>
            <person name="Tanizawa Y."/>
            <person name="Mochizuki T."/>
            <person name="Nagasaki H."/>
            <person name="Yoshioka T."/>
            <person name="Toyoda A."/>
            <person name="Fujiyama A."/>
            <person name="Kaminuma E."/>
            <person name="Nakamura Y."/>
        </authorList>
    </citation>
    <scope>NUCLEOTIDE SEQUENCE [LARGE SCALE GENOMIC DNA]</scope>
    <source>
        <strain evidence="2">cv. Miyagawa wase</strain>
    </source>
</reference>
<feature type="non-terminal residue" evidence="1">
    <location>
        <position position="113"/>
    </location>
</feature>
<dbReference type="EMBL" id="BDQV01003933">
    <property type="protein sequence ID" value="GAY31856.1"/>
    <property type="molecule type" value="Genomic_DNA"/>
</dbReference>
<gene>
    <name evidence="1" type="ORF">CUMW_283620</name>
</gene>
<name>A0A2H5MV39_CITUN</name>